<proteinExistence type="predicted"/>
<accession>A0A0B4GGX4</accession>
<comment type="caution">
    <text evidence="1">The sequence shown here is derived from an EMBL/GenBank/DDBJ whole genome shotgun (WGS) entry which is preliminary data.</text>
</comment>
<protein>
    <submittedName>
        <fullName evidence="1">Uncharacterized protein</fullName>
    </submittedName>
</protein>
<dbReference type="HOGENOM" id="CLU_2347151_0_0_1"/>
<evidence type="ECO:0000313" key="1">
    <source>
        <dbReference type="EMBL" id="KID81738.1"/>
    </source>
</evidence>
<name>A0A0B4GGX4_METGA</name>
<sequence length="97" mass="11411">MAPFRGNNQGTCSIEVLTLENTSKTWTPYIQDVLNRWMELKDNESNYTRLQTPLGERMDAIAEFRDIYGQIAKSQNWTVEDARERFNNDALNQLFFE</sequence>
<organism evidence="1 2">
    <name type="scientific">Metarhizium guizhouense (strain ARSEF 977)</name>
    <dbReference type="NCBI Taxonomy" id="1276136"/>
    <lineage>
        <taxon>Eukaryota</taxon>
        <taxon>Fungi</taxon>
        <taxon>Dikarya</taxon>
        <taxon>Ascomycota</taxon>
        <taxon>Pezizomycotina</taxon>
        <taxon>Sordariomycetes</taxon>
        <taxon>Hypocreomycetidae</taxon>
        <taxon>Hypocreales</taxon>
        <taxon>Clavicipitaceae</taxon>
        <taxon>Metarhizium</taxon>
    </lineage>
</organism>
<dbReference type="EMBL" id="AZNH01000123">
    <property type="protein sequence ID" value="KID81738.1"/>
    <property type="molecule type" value="Genomic_DNA"/>
</dbReference>
<gene>
    <name evidence="1" type="ORF">MGU_10911</name>
</gene>
<evidence type="ECO:0000313" key="2">
    <source>
        <dbReference type="Proteomes" id="UP000031192"/>
    </source>
</evidence>
<dbReference type="Proteomes" id="UP000031192">
    <property type="component" value="Unassembled WGS sequence"/>
</dbReference>
<keyword evidence="2" id="KW-1185">Reference proteome</keyword>
<dbReference type="AlphaFoldDB" id="A0A0B4GGX4"/>
<reference evidence="1 2" key="1">
    <citation type="journal article" date="2014" name="Proc. Natl. Acad. Sci. U.S.A.">
        <title>Trajectory and genomic determinants of fungal-pathogen speciation and host adaptation.</title>
        <authorList>
            <person name="Hu X."/>
            <person name="Xiao G."/>
            <person name="Zheng P."/>
            <person name="Shang Y."/>
            <person name="Su Y."/>
            <person name="Zhang X."/>
            <person name="Liu X."/>
            <person name="Zhan S."/>
            <person name="St Leger R.J."/>
            <person name="Wang C."/>
        </authorList>
    </citation>
    <scope>NUCLEOTIDE SEQUENCE [LARGE SCALE GENOMIC DNA]</scope>
    <source>
        <strain evidence="1 2">ARSEF 977</strain>
    </source>
</reference>